<keyword evidence="1" id="KW-0732">Signal</keyword>
<comment type="caution">
    <text evidence="3">The sequence shown here is derived from an EMBL/GenBank/DDBJ whole genome shotgun (WGS) entry which is preliminary data.</text>
</comment>
<dbReference type="Pfam" id="PF20041">
    <property type="entry name" value="DUF6443"/>
    <property type="match status" value="1"/>
</dbReference>
<sequence>MKTRLTFLVVMLGLTVAQAQQHKTYSVYNNQTELSASGSITLLPNFHAPSGSNLGIFIQGDCGPLLSTPSSNQNYILTRIFKVAGVNAQNLNDARTLCQENQTIQYFDGLGRPLQTVQVGASPSYQDIVTPVAYDALGREAVKYQPYTATGTNGSYRPTGIADQLAFYMGQASTSSIRQTSNPYGITVFEPSPLNRVERQGFPGDAWQPSNVSTEHTARLAYGTNNSDVNYGTTGFAVRLFDAVAVTNPGQEHQRTLSSSGHYGAGQLYLTISKDENWQGSDGKKGTVEEYKDKEGRVVLKRIFSEKMGNIEVLSTYYVYDDFGSLSFVLPPGANPDAGVPDATTLEQFCYQYRYDGRGRLIEKRLPGKGWEWMVYNKLDQLVLTQDALQRIAGQWLFTKYDALGRNVMTGIYNSMANRQDVQAAVDAHAILWEERDNGNSSGMHTGYGNQAFPTANVNYYHTISYYDDYDFHNNAFGQPNGTTQVSSTRTKGLLIGTRTTVLGTGNMLLTVNYYDDYGRIIQTKSEHHMNNGTDVVDMTYNFDGSIKNTTRAHNKGTSITTIASAYTYDHMGRKKTTSQSINGAAPTILSEMQYDEIGQLSIKKLANGLQKNEYTYNERGWLTSSSSPQFSINLKYNDGAHQQFNGNISGQIYTNNGSNTFTYQYDKLNRLINGTASGMTELLDYDLMGNIKSLNRDGTGAKVYNYTDGNRLESITGLTASYAYDANGNATTDGRNGVTLTYNHLSLPVTASKSGLNLSYTYDATGAKLRKVSTTGTTTTTDYVDGIQYTNNTIDFIQTEEGIARKSGSSYVYEYNLTDHLGNVRATFKVNGSTIEVLQRDNYYAFGMRKSALNDIGAVSLQNKYLYNGKELQEELEQYDYGARFYDPVIGRWNVVDPLAEKDRKTNPYAYAFNNPINVIDPDGKEGQWIPSIVNGKLTAIAEKGDNAQTLQKFIGVSQKQADAEFKNMKGGKITLSDNIPGVAAINGAILDTKSNPENYASNIFEAILRTPENYNCFESALAISNGETPIFDKRIDGDRFDATVEGVNFKDVTGQVSNYKFGKTIVAFADSQNQHAATYLGTSKDGTQYTWSKDGSKYLPAVKKVEILKDDYGKNVKYYNNKH</sequence>
<evidence type="ECO:0000259" key="2">
    <source>
        <dbReference type="Pfam" id="PF20041"/>
    </source>
</evidence>
<dbReference type="InterPro" id="IPR045619">
    <property type="entry name" value="DUF6443"/>
</dbReference>
<dbReference type="InterPro" id="IPR050708">
    <property type="entry name" value="T6SS_VgrG/RHS"/>
</dbReference>
<evidence type="ECO:0000313" key="3">
    <source>
        <dbReference type="EMBL" id="RWU07724.1"/>
    </source>
</evidence>
<protein>
    <submittedName>
        <fullName evidence="3">RHS repeat-associated core domain-containing protein</fullName>
    </submittedName>
</protein>
<keyword evidence="4" id="KW-1185">Reference proteome</keyword>
<dbReference type="EMBL" id="SAYW01000003">
    <property type="protein sequence ID" value="RWU07724.1"/>
    <property type="molecule type" value="Genomic_DNA"/>
</dbReference>
<gene>
    <name evidence="3" type="ORF">DPV69_12145</name>
</gene>
<dbReference type="Proteomes" id="UP000284120">
    <property type="component" value="Unassembled WGS sequence"/>
</dbReference>
<organism evidence="3 4">
    <name type="scientific">Pedobacter chitinilyticus</name>
    <dbReference type="NCBI Taxonomy" id="2233776"/>
    <lineage>
        <taxon>Bacteria</taxon>
        <taxon>Pseudomonadati</taxon>
        <taxon>Bacteroidota</taxon>
        <taxon>Sphingobacteriia</taxon>
        <taxon>Sphingobacteriales</taxon>
        <taxon>Sphingobacteriaceae</taxon>
        <taxon>Pedobacter</taxon>
    </lineage>
</organism>
<feature type="signal peptide" evidence="1">
    <location>
        <begin position="1"/>
        <end position="19"/>
    </location>
</feature>
<feature type="chain" id="PRO_5018524244" evidence="1">
    <location>
        <begin position="20"/>
        <end position="1125"/>
    </location>
</feature>
<dbReference type="Gene3D" id="2.180.10.10">
    <property type="entry name" value="RHS repeat-associated core"/>
    <property type="match status" value="1"/>
</dbReference>
<dbReference type="RefSeq" id="WP_113647632.1">
    <property type="nucleotide sequence ID" value="NZ_QMHN01000003.1"/>
</dbReference>
<dbReference type="PANTHER" id="PTHR32305:SF15">
    <property type="entry name" value="PROTEIN RHSA-RELATED"/>
    <property type="match status" value="1"/>
</dbReference>
<accession>A0A3S3SUJ7</accession>
<reference evidence="3 4" key="1">
    <citation type="submission" date="2018-06" db="EMBL/GenBank/DDBJ databases">
        <title>Pedobacter endophyticus sp. nov., an endophytic bacterium isolated from a leaf of Triticum aestivum.</title>
        <authorList>
            <person name="Zhang L."/>
        </authorList>
    </citation>
    <scope>NUCLEOTIDE SEQUENCE [LARGE SCALE GENOMIC DNA]</scope>
    <source>
        <strain evidence="3 4">CM134L-2</strain>
    </source>
</reference>
<evidence type="ECO:0000256" key="1">
    <source>
        <dbReference type="SAM" id="SignalP"/>
    </source>
</evidence>
<name>A0A3S3SUJ7_9SPHI</name>
<dbReference type="PANTHER" id="PTHR32305">
    <property type="match status" value="1"/>
</dbReference>
<dbReference type="AlphaFoldDB" id="A0A3S3SUJ7"/>
<dbReference type="OrthoDB" id="1191296at2"/>
<dbReference type="InterPro" id="IPR022385">
    <property type="entry name" value="Rhs_assc_core"/>
</dbReference>
<evidence type="ECO:0000313" key="4">
    <source>
        <dbReference type="Proteomes" id="UP000284120"/>
    </source>
</evidence>
<feature type="domain" description="DUF6443" evidence="2">
    <location>
        <begin position="89"/>
        <end position="218"/>
    </location>
</feature>
<dbReference type="NCBIfam" id="TIGR03696">
    <property type="entry name" value="Rhs_assc_core"/>
    <property type="match status" value="1"/>
</dbReference>
<proteinExistence type="predicted"/>